<sequence length="714" mass="79475">MRGPTTARRSTVWGRGPRRSLYPISGTRAGEEIAEIHGRGDERGMQGHGEPGMPSERRCAGQRRAFRTPSFLVAGAQAHEAYRTIAFVYGQTEEAYFANRADPLAIHVHHWVVIFQLLVSTIEFVFDGANLSLFLTPQQCTRARARLASLDRRSRLSGEHEDHIIRERLHVYAEFPSSRVGNPGSGSKGWTGYRTLYTTLEVPFLHSSSVLDDYLPVPKVASDQAMEVHRQPRARSWVSNAGHHALYVSSDHKGRPPSALRREAILRRLKFWHCATGGGRPASFPLFCPAQEQTYRTEQSQIPENGSLAYVRGEPINARGLSRVECFKSKPNLSPGKRWVHPGQIPRSFGWLTTPVGSPSDFRMIRIVSIDTVIREKVSARRVADSSGPITCPESVFNRTSSRFFRFPDDPVDAVPQALHPVQSKTVSSSWSAPQPLPFRKLPSLHIPRPRTPLGPHFGCAASLCAHLVSAPLTRDSTRGFSPRVFELYVEWQRRKLVGCIRCKSQQPRRVGRTSPQISPSRLVYQREAEGRIVLHRTANVTALWSEDVTSRTTCHPSALSSRAELHAVTSTTLLRRRSPIHLERGRIALVQDAALRIEEVAEIDTARIIAFAAPPYTPRADIAPRMILSVPSFEQTYRTRSSCDVFAVEGLILFDVHVAAQDIMAALTGPSAEPSLDDSAPRVPSQLANIPNIGFLNNGYRIFALQPQRAAQS</sequence>
<evidence type="ECO:0000256" key="1">
    <source>
        <dbReference type="SAM" id="MobiDB-lite"/>
    </source>
</evidence>
<name>A0A4C1SFA5_EUMVA</name>
<dbReference type="Proteomes" id="UP000299102">
    <property type="component" value="Unassembled WGS sequence"/>
</dbReference>
<accession>A0A4C1SFA5</accession>
<comment type="caution">
    <text evidence="2">The sequence shown here is derived from an EMBL/GenBank/DDBJ whole genome shotgun (WGS) entry which is preliminary data.</text>
</comment>
<dbReference type="AlphaFoldDB" id="A0A4C1SFA5"/>
<evidence type="ECO:0000313" key="2">
    <source>
        <dbReference type="EMBL" id="GBO99857.1"/>
    </source>
</evidence>
<protein>
    <submittedName>
        <fullName evidence="2">Uncharacterized protein</fullName>
    </submittedName>
</protein>
<evidence type="ECO:0000313" key="3">
    <source>
        <dbReference type="Proteomes" id="UP000299102"/>
    </source>
</evidence>
<gene>
    <name evidence="2" type="ORF">EVAR_90713_1</name>
</gene>
<proteinExistence type="predicted"/>
<dbReference type="EMBL" id="BGZK01003312">
    <property type="protein sequence ID" value="GBO99857.1"/>
    <property type="molecule type" value="Genomic_DNA"/>
</dbReference>
<organism evidence="2 3">
    <name type="scientific">Eumeta variegata</name>
    <name type="common">Bagworm moth</name>
    <name type="synonym">Eumeta japonica</name>
    <dbReference type="NCBI Taxonomy" id="151549"/>
    <lineage>
        <taxon>Eukaryota</taxon>
        <taxon>Metazoa</taxon>
        <taxon>Ecdysozoa</taxon>
        <taxon>Arthropoda</taxon>
        <taxon>Hexapoda</taxon>
        <taxon>Insecta</taxon>
        <taxon>Pterygota</taxon>
        <taxon>Neoptera</taxon>
        <taxon>Endopterygota</taxon>
        <taxon>Lepidoptera</taxon>
        <taxon>Glossata</taxon>
        <taxon>Ditrysia</taxon>
        <taxon>Tineoidea</taxon>
        <taxon>Psychidae</taxon>
        <taxon>Oiketicinae</taxon>
        <taxon>Eumeta</taxon>
    </lineage>
</organism>
<keyword evidence="3" id="KW-1185">Reference proteome</keyword>
<feature type="region of interest" description="Disordered" evidence="1">
    <location>
        <begin position="1"/>
        <end position="24"/>
    </location>
</feature>
<reference evidence="2 3" key="1">
    <citation type="journal article" date="2019" name="Commun. Biol.">
        <title>The bagworm genome reveals a unique fibroin gene that provides high tensile strength.</title>
        <authorList>
            <person name="Kono N."/>
            <person name="Nakamura H."/>
            <person name="Ohtoshi R."/>
            <person name="Tomita M."/>
            <person name="Numata K."/>
            <person name="Arakawa K."/>
        </authorList>
    </citation>
    <scope>NUCLEOTIDE SEQUENCE [LARGE SCALE GENOMIC DNA]</scope>
</reference>